<dbReference type="AlphaFoldDB" id="A0A8H5WCQ7"/>
<feature type="transmembrane region" description="Helical" evidence="6">
    <location>
        <begin position="177"/>
        <end position="197"/>
    </location>
</feature>
<dbReference type="InterPro" id="IPR011701">
    <property type="entry name" value="MFS"/>
</dbReference>
<dbReference type="GO" id="GO:0016020">
    <property type="term" value="C:membrane"/>
    <property type="evidence" value="ECO:0007669"/>
    <property type="project" value="UniProtKB-SubCell"/>
</dbReference>
<feature type="transmembrane region" description="Helical" evidence="6">
    <location>
        <begin position="110"/>
        <end position="133"/>
    </location>
</feature>
<dbReference type="Pfam" id="PF07690">
    <property type="entry name" value="MFS_1"/>
    <property type="match status" value="1"/>
</dbReference>
<feature type="transmembrane region" description="Helical" evidence="6">
    <location>
        <begin position="145"/>
        <end position="165"/>
    </location>
</feature>
<evidence type="ECO:0000256" key="3">
    <source>
        <dbReference type="ARBA" id="ARBA00022989"/>
    </source>
</evidence>
<keyword evidence="5" id="KW-0325">Glycoprotein</keyword>
<accession>A0A8H5WCQ7</accession>
<dbReference type="EMBL" id="JAAGWQ010000275">
    <property type="protein sequence ID" value="KAF5657632.1"/>
    <property type="molecule type" value="Genomic_DNA"/>
</dbReference>
<evidence type="ECO:0000256" key="4">
    <source>
        <dbReference type="ARBA" id="ARBA00023136"/>
    </source>
</evidence>
<name>A0A8H5WCQ7_FUSHE</name>
<dbReference type="GO" id="GO:0022857">
    <property type="term" value="F:transmembrane transporter activity"/>
    <property type="evidence" value="ECO:0007669"/>
    <property type="project" value="InterPro"/>
</dbReference>
<protein>
    <submittedName>
        <fullName evidence="8">Integral membrane protein</fullName>
    </submittedName>
</protein>
<dbReference type="Proteomes" id="UP000567885">
    <property type="component" value="Unassembled WGS sequence"/>
</dbReference>
<feature type="transmembrane region" description="Helical" evidence="6">
    <location>
        <begin position="359"/>
        <end position="378"/>
    </location>
</feature>
<dbReference type="Gene3D" id="1.20.1250.20">
    <property type="entry name" value="MFS general substrate transporter like domains"/>
    <property type="match status" value="1"/>
</dbReference>
<feature type="transmembrane region" description="Helical" evidence="6">
    <location>
        <begin position="292"/>
        <end position="311"/>
    </location>
</feature>
<keyword evidence="2 6" id="KW-0812">Transmembrane</keyword>
<gene>
    <name evidence="8" type="ORF">FHETE_10334</name>
</gene>
<dbReference type="Gene3D" id="1.20.1720.10">
    <property type="entry name" value="Multidrug resistance protein D"/>
    <property type="match status" value="1"/>
</dbReference>
<feature type="transmembrane region" description="Helical" evidence="6">
    <location>
        <begin position="470"/>
        <end position="488"/>
    </location>
</feature>
<dbReference type="InterPro" id="IPR036259">
    <property type="entry name" value="MFS_trans_sf"/>
</dbReference>
<evidence type="ECO:0000256" key="6">
    <source>
        <dbReference type="SAM" id="Phobius"/>
    </source>
</evidence>
<feature type="transmembrane region" description="Helical" evidence="6">
    <location>
        <begin position="56"/>
        <end position="77"/>
    </location>
</feature>
<evidence type="ECO:0000259" key="7">
    <source>
        <dbReference type="PROSITE" id="PS50850"/>
    </source>
</evidence>
<keyword evidence="9" id="KW-1185">Reference proteome</keyword>
<comment type="subcellular location">
    <subcellularLocation>
        <location evidence="1">Membrane</location>
        <topology evidence="1">Multi-pass membrane protein</topology>
    </subcellularLocation>
</comment>
<organism evidence="8 9">
    <name type="scientific">Fusarium heterosporum</name>
    <dbReference type="NCBI Taxonomy" id="42747"/>
    <lineage>
        <taxon>Eukaryota</taxon>
        <taxon>Fungi</taxon>
        <taxon>Dikarya</taxon>
        <taxon>Ascomycota</taxon>
        <taxon>Pezizomycotina</taxon>
        <taxon>Sordariomycetes</taxon>
        <taxon>Hypocreomycetidae</taxon>
        <taxon>Hypocreales</taxon>
        <taxon>Nectriaceae</taxon>
        <taxon>Fusarium</taxon>
        <taxon>Fusarium heterosporum species complex</taxon>
    </lineage>
</organism>
<evidence type="ECO:0000313" key="9">
    <source>
        <dbReference type="Proteomes" id="UP000567885"/>
    </source>
</evidence>
<dbReference type="SUPFAM" id="SSF103473">
    <property type="entry name" value="MFS general substrate transporter"/>
    <property type="match status" value="1"/>
</dbReference>
<dbReference type="InterPro" id="IPR020846">
    <property type="entry name" value="MFS_dom"/>
</dbReference>
<reference evidence="8 9" key="1">
    <citation type="submission" date="2020-05" db="EMBL/GenBank/DDBJ databases">
        <title>Identification and distribution of gene clusters putatively required for synthesis of sphingolipid metabolism inhibitors in phylogenetically diverse species of the filamentous fungus Fusarium.</title>
        <authorList>
            <person name="Kim H.-S."/>
            <person name="Busman M."/>
            <person name="Brown D.W."/>
            <person name="Divon H."/>
            <person name="Uhlig S."/>
            <person name="Proctor R.H."/>
        </authorList>
    </citation>
    <scope>NUCLEOTIDE SEQUENCE [LARGE SCALE GENOMIC DNA]</scope>
    <source>
        <strain evidence="8 9">NRRL 20693</strain>
    </source>
</reference>
<feature type="transmembrane region" description="Helical" evidence="6">
    <location>
        <begin position="390"/>
        <end position="411"/>
    </location>
</feature>
<evidence type="ECO:0000256" key="1">
    <source>
        <dbReference type="ARBA" id="ARBA00004141"/>
    </source>
</evidence>
<comment type="caution">
    <text evidence="8">The sequence shown here is derived from an EMBL/GenBank/DDBJ whole genome shotgun (WGS) entry which is preliminary data.</text>
</comment>
<feature type="domain" description="Major facilitator superfamily (MFS) profile" evidence="7">
    <location>
        <begin position="16"/>
        <end position="492"/>
    </location>
</feature>
<dbReference type="PANTHER" id="PTHR42718:SF27">
    <property type="entry name" value="TRANSPORTER, PUTATIVE-RELATED"/>
    <property type="match status" value="1"/>
</dbReference>
<feature type="transmembrane region" description="Helical" evidence="6">
    <location>
        <begin position="331"/>
        <end position="352"/>
    </location>
</feature>
<keyword evidence="4 6" id="KW-0472">Membrane</keyword>
<feature type="transmembrane region" description="Helical" evidence="6">
    <location>
        <begin position="218"/>
        <end position="241"/>
    </location>
</feature>
<evidence type="ECO:0000256" key="2">
    <source>
        <dbReference type="ARBA" id="ARBA00022692"/>
    </source>
</evidence>
<feature type="transmembrane region" description="Helical" evidence="6">
    <location>
        <begin position="16"/>
        <end position="44"/>
    </location>
</feature>
<evidence type="ECO:0000313" key="8">
    <source>
        <dbReference type="EMBL" id="KAF5657632.1"/>
    </source>
</evidence>
<proteinExistence type="predicted"/>
<keyword evidence="3 6" id="KW-1133">Transmembrane helix</keyword>
<feature type="transmembrane region" description="Helical" evidence="6">
    <location>
        <begin position="253"/>
        <end position="271"/>
    </location>
</feature>
<dbReference type="OrthoDB" id="2130629at2759"/>
<dbReference type="PROSITE" id="PS50850">
    <property type="entry name" value="MFS"/>
    <property type="match status" value="1"/>
</dbReference>
<sequence length="499" mass="52465">MEEVPPRQTKRSSGRAMAIITCITCITGIGNLLAGLLTVCIPVIAVDLRIPAGLELWPASAFALACGCTLLLCATVADLVGCRRICLVGALVQSGSAVGAGLATSHSQLIALRVLAGIAASLCLPSAVGIAARSFPTASKPRTRAVAFSAMGGGQAIGFGLGLALGGVFSDTIGWRWGFHAAAVLNVLTLVLAWWSVPANLDEKFSRQAMLARVLQEVDWVGVLIISASLALLSYVLAVVADADAKEQIRKPLNLTLLCLGLTLLPAFIMWMHFQTSRGRPALIPNKMWTNLPFASVCAIVFFVWGSLNATEQLSALYLQDVPGFSALTSSLYFLPAPICGFLMNAAVAFVLPYLRPSIAVPVACCASGIGPLLLAVLCKAQGPSYWNGIFQAMAISPLGADLMYTIAMLVVTDTFPTKTEALAGGVFNMLAQIGKSVGIASTVIVAQQVSSFKAGTDEEVLLQGYVAGWWYNTGLSFMSVLLGLWGLRNIGKLGIKKE</sequence>
<dbReference type="PANTHER" id="PTHR42718">
    <property type="entry name" value="MAJOR FACILITATOR SUPERFAMILY MULTIDRUG TRANSPORTER MFSC"/>
    <property type="match status" value="1"/>
</dbReference>
<evidence type="ECO:0000256" key="5">
    <source>
        <dbReference type="ARBA" id="ARBA00023180"/>
    </source>
</evidence>